<feature type="compositionally biased region" description="Basic residues" evidence="6">
    <location>
        <begin position="58"/>
        <end position="67"/>
    </location>
</feature>
<dbReference type="AlphaFoldDB" id="A0A9P6FUG1"/>
<dbReference type="GO" id="GO:0071942">
    <property type="term" value="C:XPC complex"/>
    <property type="evidence" value="ECO:0007669"/>
    <property type="project" value="TreeGrafter"/>
</dbReference>
<dbReference type="PANTHER" id="PTHR12135">
    <property type="entry name" value="DNA REPAIR PROTEIN XP-C / RAD4"/>
    <property type="match status" value="1"/>
</dbReference>
<keyword evidence="11" id="KW-1185">Reference proteome</keyword>
<sequence>MTLPKENAEDQPSAGPEGSAGASSSKSGSKGKKKKVVEELDEDDTTRGSRRIVPTPHRLLKKPSAKVHQHQKQAGMKLLFFHWGSVTKKLRVQPAGPSRFDWWEQTMGIIKNPHVSPEAEREEAELLRLEISEQMPTKLGDFNNHPLYALERHLKKFEVLYPKGPVLGHIRSEAIYPRSSVKQIKSKETWLKQARQIKSDETIPVKWVKSRPATLFQLRLRQQGTLSGSTDRDKSCLDSEVNDGEKKGVTNSESTEDQIPLFGEWQTEPYQPPWVVDGRVPRNQYGRLDVFTPAMVPVGGTHLKGRGIGRVARLLGVDFVEAVTGFEFQSRKSVPVVQGIVVPTECADLVMDAYHEMAYHADVEAQKKRRIELLRLWRKFIKGTMVRSRLLEEYGQNEPDDDKWEPVIEDEEEEKEGRVDGVQHHRNQDPSQGPSSSVAMESSAGSEQDTKASANFDRGGGFMLD</sequence>
<dbReference type="SMART" id="SM01030">
    <property type="entry name" value="BHD_1"/>
    <property type="match status" value="1"/>
</dbReference>
<dbReference type="Gene3D" id="3.30.70.2460">
    <property type="entry name" value="Rad4, beta-hairpin domain BHD3"/>
    <property type="match status" value="1"/>
</dbReference>
<evidence type="ECO:0000259" key="9">
    <source>
        <dbReference type="SMART" id="SM01032"/>
    </source>
</evidence>
<dbReference type="GO" id="GO:0000111">
    <property type="term" value="C:nucleotide-excision repair factor 2 complex"/>
    <property type="evidence" value="ECO:0007669"/>
    <property type="project" value="TreeGrafter"/>
</dbReference>
<evidence type="ECO:0000256" key="5">
    <source>
        <dbReference type="ARBA" id="ARBA00023242"/>
    </source>
</evidence>
<dbReference type="GO" id="GO:0003684">
    <property type="term" value="F:damaged DNA binding"/>
    <property type="evidence" value="ECO:0007669"/>
    <property type="project" value="InterPro"/>
</dbReference>
<comment type="subcellular location">
    <subcellularLocation>
        <location evidence="1">Nucleus</location>
    </subcellularLocation>
</comment>
<evidence type="ECO:0000313" key="10">
    <source>
        <dbReference type="EMBL" id="KAF9581416.1"/>
    </source>
</evidence>
<dbReference type="GO" id="GO:0003697">
    <property type="term" value="F:single-stranded DNA binding"/>
    <property type="evidence" value="ECO:0007669"/>
    <property type="project" value="TreeGrafter"/>
</dbReference>
<dbReference type="InterPro" id="IPR018327">
    <property type="entry name" value="BHD_2"/>
</dbReference>
<feature type="region of interest" description="Disordered" evidence="6">
    <location>
        <begin position="226"/>
        <end position="256"/>
    </location>
</feature>
<dbReference type="Proteomes" id="UP000780801">
    <property type="component" value="Unassembled WGS sequence"/>
</dbReference>
<dbReference type="Pfam" id="PF10403">
    <property type="entry name" value="BHD_1"/>
    <property type="match status" value="1"/>
</dbReference>
<organism evidence="10 11">
    <name type="scientific">Lunasporangiospora selenospora</name>
    <dbReference type="NCBI Taxonomy" id="979761"/>
    <lineage>
        <taxon>Eukaryota</taxon>
        <taxon>Fungi</taxon>
        <taxon>Fungi incertae sedis</taxon>
        <taxon>Mucoromycota</taxon>
        <taxon>Mortierellomycotina</taxon>
        <taxon>Mortierellomycetes</taxon>
        <taxon>Mortierellales</taxon>
        <taxon>Mortierellaceae</taxon>
        <taxon>Lunasporangiospora</taxon>
    </lineage>
</organism>
<feature type="domain" description="Rad4 beta-hairpin" evidence="8">
    <location>
        <begin position="184"/>
        <end position="273"/>
    </location>
</feature>
<feature type="domain" description="Rad4 beta-hairpin" evidence="7">
    <location>
        <begin position="131"/>
        <end position="182"/>
    </location>
</feature>
<feature type="compositionally biased region" description="Low complexity" evidence="6">
    <location>
        <begin position="435"/>
        <end position="447"/>
    </location>
</feature>
<dbReference type="Pfam" id="PF10404">
    <property type="entry name" value="BHD_2"/>
    <property type="match status" value="1"/>
</dbReference>
<feature type="compositionally biased region" description="Basic and acidic residues" evidence="6">
    <location>
        <begin position="230"/>
        <end position="248"/>
    </location>
</feature>
<dbReference type="EMBL" id="JAABOA010001503">
    <property type="protein sequence ID" value="KAF9581416.1"/>
    <property type="molecule type" value="Genomic_DNA"/>
</dbReference>
<keyword evidence="5" id="KW-0539">Nucleus</keyword>
<dbReference type="Gene3D" id="2.20.20.110">
    <property type="entry name" value="Rad4, beta-hairpin domain BHD1"/>
    <property type="match status" value="1"/>
</dbReference>
<evidence type="ECO:0000256" key="1">
    <source>
        <dbReference type="ARBA" id="ARBA00004123"/>
    </source>
</evidence>
<feature type="compositionally biased region" description="Acidic residues" evidence="6">
    <location>
        <begin position="398"/>
        <end position="414"/>
    </location>
</feature>
<evidence type="ECO:0000313" key="11">
    <source>
        <dbReference type="Proteomes" id="UP000780801"/>
    </source>
</evidence>
<proteinExistence type="inferred from homology"/>
<dbReference type="GO" id="GO:0006289">
    <property type="term" value="P:nucleotide-excision repair"/>
    <property type="evidence" value="ECO:0007669"/>
    <property type="project" value="InterPro"/>
</dbReference>
<evidence type="ECO:0000259" key="7">
    <source>
        <dbReference type="SMART" id="SM01030"/>
    </source>
</evidence>
<evidence type="ECO:0000256" key="6">
    <source>
        <dbReference type="SAM" id="MobiDB-lite"/>
    </source>
</evidence>
<dbReference type="OrthoDB" id="300780at2759"/>
<dbReference type="SMART" id="SM01032">
    <property type="entry name" value="BHD_3"/>
    <property type="match status" value="1"/>
</dbReference>
<dbReference type="GO" id="GO:0006298">
    <property type="term" value="P:mismatch repair"/>
    <property type="evidence" value="ECO:0007669"/>
    <property type="project" value="TreeGrafter"/>
</dbReference>
<evidence type="ECO:0000256" key="3">
    <source>
        <dbReference type="ARBA" id="ARBA00022763"/>
    </source>
</evidence>
<name>A0A9P6FUG1_9FUNG</name>
<dbReference type="FunFam" id="3.30.70.2460:FF:000001">
    <property type="entry name" value="DNA repair protein Rad4 family"/>
    <property type="match status" value="1"/>
</dbReference>
<dbReference type="InterPro" id="IPR018326">
    <property type="entry name" value="Rad4_beta-hairpin_dom1"/>
</dbReference>
<accession>A0A9P6FUG1</accession>
<protein>
    <submittedName>
        <fullName evidence="10">Uncharacterized protein</fullName>
    </submittedName>
</protein>
<feature type="region of interest" description="Disordered" evidence="6">
    <location>
        <begin position="396"/>
        <end position="465"/>
    </location>
</feature>
<comment type="similarity">
    <text evidence="2">Belongs to the XPC family.</text>
</comment>
<evidence type="ECO:0000256" key="4">
    <source>
        <dbReference type="ARBA" id="ARBA00023204"/>
    </source>
</evidence>
<dbReference type="InterPro" id="IPR018328">
    <property type="entry name" value="Rad4_beta-hairpin_dom3"/>
</dbReference>
<feature type="compositionally biased region" description="Low complexity" evidence="6">
    <location>
        <begin position="19"/>
        <end position="28"/>
    </location>
</feature>
<dbReference type="SMART" id="SM01031">
    <property type="entry name" value="BHD_2"/>
    <property type="match status" value="1"/>
</dbReference>
<evidence type="ECO:0000256" key="2">
    <source>
        <dbReference type="ARBA" id="ARBA00009525"/>
    </source>
</evidence>
<feature type="region of interest" description="Disordered" evidence="6">
    <location>
        <begin position="1"/>
        <end position="67"/>
    </location>
</feature>
<feature type="compositionally biased region" description="Basic and acidic residues" evidence="6">
    <location>
        <begin position="415"/>
        <end position="428"/>
    </location>
</feature>
<dbReference type="PANTHER" id="PTHR12135:SF0">
    <property type="entry name" value="DNA REPAIR PROTEIN COMPLEMENTING XP-C CELLS"/>
    <property type="match status" value="1"/>
</dbReference>
<dbReference type="GO" id="GO:0005737">
    <property type="term" value="C:cytoplasm"/>
    <property type="evidence" value="ECO:0007669"/>
    <property type="project" value="TreeGrafter"/>
</dbReference>
<comment type="caution">
    <text evidence="10">The sequence shown here is derived from an EMBL/GenBank/DDBJ whole genome shotgun (WGS) entry which is preliminary data.</text>
</comment>
<dbReference type="Pfam" id="PF10405">
    <property type="entry name" value="BHD_3"/>
    <property type="match status" value="1"/>
</dbReference>
<feature type="domain" description="Rad4 beta-hairpin" evidence="9">
    <location>
        <begin position="280"/>
        <end position="354"/>
    </location>
</feature>
<keyword evidence="3" id="KW-0227">DNA damage</keyword>
<dbReference type="InterPro" id="IPR004583">
    <property type="entry name" value="DNA_repair_Rad4"/>
</dbReference>
<gene>
    <name evidence="10" type="ORF">BGW38_001580</name>
</gene>
<reference evidence="10" key="1">
    <citation type="journal article" date="2020" name="Fungal Divers.">
        <title>Resolving the Mortierellaceae phylogeny through synthesis of multi-gene phylogenetics and phylogenomics.</title>
        <authorList>
            <person name="Vandepol N."/>
            <person name="Liber J."/>
            <person name="Desiro A."/>
            <person name="Na H."/>
            <person name="Kennedy M."/>
            <person name="Barry K."/>
            <person name="Grigoriev I.V."/>
            <person name="Miller A.N."/>
            <person name="O'Donnell K."/>
            <person name="Stajich J.E."/>
            <person name="Bonito G."/>
        </authorList>
    </citation>
    <scope>NUCLEOTIDE SEQUENCE</scope>
    <source>
        <strain evidence="10">KOD1015</strain>
    </source>
</reference>
<dbReference type="InterPro" id="IPR042488">
    <property type="entry name" value="Rad4_BHD3_sf"/>
</dbReference>
<keyword evidence="4" id="KW-0234">DNA repair</keyword>
<evidence type="ECO:0000259" key="8">
    <source>
        <dbReference type="SMART" id="SM01031"/>
    </source>
</evidence>